<protein>
    <submittedName>
        <fullName evidence="1">Uncharacterized protein</fullName>
    </submittedName>
</protein>
<sequence length="562" mass="59925">MVRSSPLTPGVHVVQRETQLQGNGNEHGLACPQDPRGQAVALEEQPKHAGRGVPVAQANGFPLPSGYRPPDPGPQPRISFQPGWEQAVRSAQRISGETPHLDFHPYIQLWFGICLAPSPATTEEERQVRRTAGSSSGDDGGVDAPKETVRRGTLLTVSGPVQSALQKEGMQRAALGLLRSHLERLPSLLLTFTDKSRDLSDPTKSRDCPSCDWKDEKPCRQRDPEDAPQTRPETNPLGELTGYPLGEVSGVVQCRGSHSHPSLRCGKAFLGPGTLQSFLQPLLCVREGRAGWASAIEGIPSHLPLGRIRGPGSGAMEQMPRERREPWLPADQDGFKVQAELLRAASRAEQRLRSGEGQAAQLSLVTSSDRPMGIDSPEGAARLGISILQTGVVVDPQAVTAECYSPGRLKQQTRLPSWFRPASRRGQAEPPLLCLLALAGRPHPSSVLLPADTPLLCLRLTGPLPSCFTPPSLVQGPSLLCSETVPRNVSLLFRHHGSALGMAAAARIQPDPPGSSLHVPGSPDPEAAFLGKSIQGLCRGGVPPGSQAGSPGLWGFLRGPSP</sequence>
<name>A0ACB0F5X4_RANTA</name>
<organism evidence="1 2">
    <name type="scientific">Rangifer tarandus platyrhynchus</name>
    <name type="common">Svalbard reindeer</name>
    <dbReference type="NCBI Taxonomy" id="3082113"/>
    <lineage>
        <taxon>Eukaryota</taxon>
        <taxon>Metazoa</taxon>
        <taxon>Chordata</taxon>
        <taxon>Craniata</taxon>
        <taxon>Vertebrata</taxon>
        <taxon>Euteleostomi</taxon>
        <taxon>Mammalia</taxon>
        <taxon>Eutheria</taxon>
        <taxon>Laurasiatheria</taxon>
        <taxon>Artiodactyla</taxon>
        <taxon>Ruminantia</taxon>
        <taxon>Pecora</taxon>
        <taxon>Cervidae</taxon>
        <taxon>Odocoileinae</taxon>
        <taxon>Rangifer</taxon>
    </lineage>
</organism>
<evidence type="ECO:0000313" key="1">
    <source>
        <dbReference type="EMBL" id="CAI9708326.1"/>
    </source>
</evidence>
<evidence type="ECO:0000313" key="2">
    <source>
        <dbReference type="Proteomes" id="UP001162501"/>
    </source>
</evidence>
<proteinExistence type="predicted"/>
<dbReference type="EMBL" id="OX596116">
    <property type="protein sequence ID" value="CAI9708326.1"/>
    <property type="molecule type" value="Genomic_DNA"/>
</dbReference>
<dbReference type="Proteomes" id="UP001162501">
    <property type="component" value="Chromosome 32"/>
</dbReference>
<reference evidence="1" key="1">
    <citation type="submission" date="2023-05" db="EMBL/GenBank/DDBJ databases">
        <authorList>
            <consortium name="ELIXIR-Norway"/>
        </authorList>
    </citation>
    <scope>NUCLEOTIDE SEQUENCE</scope>
</reference>
<gene>
    <name evidence="1" type="ORF">MRATA1EN3_LOCUS19539</name>
</gene>
<accession>A0ACB0F5X4</accession>